<reference evidence="6 7" key="1">
    <citation type="journal article" date="2024" name="IMA Fungus">
        <title>IMA Genome - F19 : A genome assembly and annotation guide to empower mycologists, including annotated draft genome sequences of Ceratocystis pirilliformis, Diaporthe australafricana, Fusarium ophioides, Paecilomyces lecythidis, and Sporothrix stenoceras.</title>
        <authorList>
            <person name="Aylward J."/>
            <person name="Wilson A.M."/>
            <person name="Visagie C.M."/>
            <person name="Spraker J."/>
            <person name="Barnes I."/>
            <person name="Buitendag C."/>
            <person name="Ceriani C."/>
            <person name="Del Mar Angel L."/>
            <person name="du Plessis D."/>
            <person name="Fuchs T."/>
            <person name="Gasser K."/>
            <person name="Kramer D."/>
            <person name="Li W."/>
            <person name="Munsamy K."/>
            <person name="Piso A."/>
            <person name="Price J.L."/>
            <person name="Sonnekus B."/>
            <person name="Thomas C."/>
            <person name="van der Nest A."/>
            <person name="van Dijk A."/>
            <person name="van Heerden A."/>
            <person name="van Vuuren N."/>
            <person name="Yilmaz N."/>
            <person name="Duong T.A."/>
            <person name="van der Merwe N.A."/>
            <person name="Wingfield M.J."/>
            <person name="Wingfield B.D."/>
        </authorList>
    </citation>
    <scope>NUCLEOTIDE SEQUENCE [LARGE SCALE GENOMIC DNA]</scope>
    <source>
        <strain evidence="6 7">CMW 18167</strain>
    </source>
</reference>
<evidence type="ECO:0008006" key="8">
    <source>
        <dbReference type="Google" id="ProtNLM"/>
    </source>
</evidence>
<organism evidence="6 7">
    <name type="scientific">Paecilomyces lecythidis</name>
    <dbReference type="NCBI Taxonomy" id="3004212"/>
    <lineage>
        <taxon>Eukaryota</taxon>
        <taxon>Fungi</taxon>
        <taxon>Dikarya</taxon>
        <taxon>Ascomycota</taxon>
        <taxon>Pezizomycotina</taxon>
        <taxon>Eurotiomycetes</taxon>
        <taxon>Eurotiomycetidae</taxon>
        <taxon>Eurotiales</taxon>
        <taxon>Thermoascaceae</taxon>
        <taxon>Paecilomyces</taxon>
    </lineage>
</organism>
<evidence type="ECO:0000313" key="6">
    <source>
        <dbReference type="EMBL" id="KAL1884879.1"/>
    </source>
</evidence>
<dbReference type="PANTHER" id="PTHR33365:SF11">
    <property type="entry name" value="TAT PATHWAY SIGNAL SEQUENCE"/>
    <property type="match status" value="1"/>
</dbReference>
<accession>A0ABR3Y9X6</accession>
<protein>
    <recommendedName>
        <fullName evidence="8">Oxidase ustYa</fullName>
    </recommendedName>
</protein>
<dbReference type="InterPro" id="IPR021765">
    <property type="entry name" value="UstYa-like"/>
</dbReference>
<evidence type="ECO:0000256" key="1">
    <source>
        <dbReference type="ARBA" id="ARBA00004685"/>
    </source>
</evidence>
<evidence type="ECO:0000256" key="2">
    <source>
        <dbReference type="ARBA" id="ARBA00023002"/>
    </source>
</evidence>
<keyword evidence="5" id="KW-1133">Transmembrane helix</keyword>
<feature type="transmembrane region" description="Helical" evidence="5">
    <location>
        <begin position="12"/>
        <end position="33"/>
    </location>
</feature>
<evidence type="ECO:0000313" key="7">
    <source>
        <dbReference type="Proteomes" id="UP001583193"/>
    </source>
</evidence>
<evidence type="ECO:0000256" key="3">
    <source>
        <dbReference type="ARBA" id="ARBA00035112"/>
    </source>
</evidence>
<dbReference type="Pfam" id="PF11807">
    <property type="entry name" value="UstYa"/>
    <property type="match status" value="1"/>
</dbReference>
<proteinExistence type="inferred from homology"/>
<dbReference type="Proteomes" id="UP001583193">
    <property type="component" value="Unassembled WGS sequence"/>
</dbReference>
<keyword evidence="2" id="KW-0560">Oxidoreductase</keyword>
<keyword evidence="7" id="KW-1185">Reference proteome</keyword>
<feature type="compositionally biased region" description="Basic and acidic residues" evidence="4">
    <location>
        <begin position="140"/>
        <end position="158"/>
    </location>
</feature>
<comment type="caution">
    <text evidence="6">The sequence shown here is derived from an EMBL/GenBank/DDBJ whole genome shotgun (WGS) entry which is preliminary data.</text>
</comment>
<keyword evidence="5" id="KW-0812">Transmembrane</keyword>
<dbReference type="PANTHER" id="PTHR33365">
    <property type="entry name" value="YALI0B05434P"/>
    <property type="match status" value="1"/>
</dbReference>
<keyword evidence="5" id="KW-0472">Membrane</keyword>
<evidence type="ECO:0000256" key="5">
    <source>
        <dbReference type="SAM" id="Phobius"/>
    </source>
</evidence>
<sequence length="244" mass="26970">MATYETPNTNIWRTSFLITAALLVVLFIGEIYFRIIPGYIENVGPGLLSPIRSTCHQTSGQDNTIGSVFRKIDVLEDMGAAGDEAWSSLLLPQGGGYILARPEDPSATEAEPWGVTMFHSLHCLGILRNAIQEQNGLKTGEGRDHSRNHTKRGGDGDESHTAHCLSYIAQALTCCGDGTLEKATHFDDPDRHFAIDGQGVWHQCRDTSLLWDVAMKSTREPVNRWAPRQGDTVYSVWGKETRTN</sequence>
<evidence type="ECO:0000256" key="4">
    <source>
        <dbReference type="SAM" id="MobiDB-lite"/>
    </source>
</evidence>
<comment type="similarity">
    <text evidence="3">Belongs to the ustYa family.</text>
</comment>
<feature type="region of interest" description="Disordered" evidence="4">
    <location>
        <begin position="137"/>
        <end position="158"/>
    </location>
</feature>
<comment type="pathway">
    <text evidence="1">Mycotoxin biosynthesis.</text>
</comment>
<name>A0ABR3Y9X6_9EURO</name>
<dbReference type="EMBL" id="JAVDPF010000003">
    <property type="protein sequence ID" value="KAL1884879.1"/>
    <property type="molecule type" value="Genomic_DNA"/>
</dbReference>
<gene>
    <name evidence="6" type="ORF">Plec18167_001535</name>
</gene>